<dbReference type="PROSITE" id="PS50893">
    <property type="entry name" value="ABC_TRANSPORTER_2"/>
    <property type="match status" value="1"/>
</dbReference>
<evidence type="ECO:0000256" key="6">
    <source>
        <dbReference type="ARBA" id="ARBA00023251"/>
    </source>
</evidence>
<dbReference type="GO" id="GO:0046677">
    <property type="term" value="P:response to antibiotic"/>
    <property type="evidence" value="ECO:0007669"/>
    <property type="project" value="UniProtKB-KW"/>
</dbReference>
<dbReference type="eggNOG" id="COG1131">
    <property type="taxonomic scope" value="Bacteria"/>
</dbReference>
<dbReference type="CDD" id="cd03230">
    <property type="entry name" value="ABC_DR_subfamily_A"/>
    <property type="match status" value="1"/>
</dbReference>
<comment type="similarity">
    <text evidence="2">Belongs to the ABC transporter superfamily.</text>
</comment>
<dbReference type="InterPro" id="IPR003593">
    <property type="entry name" value="AAA+_ATPase"/>
</dbReference>
<dbReference type="Proteomes" id="UP000002785">
    <property type="component" value="Chromosome"/>
</dbReference>
<dbReference type="GO" id="GO:0005524">
    <property type="term" value="F:ATP binding"/>
    <property type="evidence" value="ECO:0007669"/>
    <property type="project" value="UniProtKB-KW"/>
</dbReference>
<evidence type="ECO:0000256" key="1">
    <source>
        <dbReference type="ARBA" id="ARBA00004202"/>
    </source>
</evidence>
<keyword evidence="3" id="KW-0813">Transport</keyword>
<accession>B5I3M2</accession>
<evidence type="ECO:0000256" key="3">
    <source>
        <dbReference type="ARBA" id="ARBA00022448"/>
    </source>
</evidence>
<dbReference type="SUPFAM" id="SSF52540">
    <property type="entry name" value="P-loop containing nucleoside triphosphate hydrolases"/>
    <property type="match status" value="1"/>
</dbReference>
<evidence type="ECO:0000256" key="4">
    <source>
        <dbReference type="ARBA" id="ARBA00022741"/>
    </source>
</evidence>
<dbReference type="Gene3D" id="3.40.50.300">
    <property type="entry name" value="P-loop containing nucleotide triphosphate hydrolases"/>
    <property type="match status" value="1"/>
</dbReference>
<dbReference type="InterPro" id="IPR050763">
    <property type="entry name" value="ABC_transporter_ATP-binding"/>
</dbReference>
<evidence type="ECO:0000256" key="7">
    <source>
        <dbReference type="SAM" id="MobiDB-lite"/>
    </source>
</evidence>
<reference evidence="9" key="1">
    <citation type="submission" date="2009-10" db="EMBL/GenBank/DDBJ databases">
        <title>The genome sequence of Streptomyces sviceus strain ATCC 29083.</title>
        <authorList>
            <consortium name="The Broad Institute Genome Sequencing Platform"/>
            <consortium name="Broad Institute Microbial Sequencing Center"/>
            <person name="Fischbach M."/>
            <person name="Godfrey P."/>
            <person name="Ward D."/>
            <person name="Young S."/>
            <person name="Zeng Q."/>
            <person name="Koehrsen M."/>
            <person name="Alvarado L."/>
            <person name="Berlin A.M."/>
            <person name="Bochicchio J."/>
            <person name="Borenstein D."/>
            <person name="Chapman S.B."/>
            <person name="Chen Z."/>
            <person name="Engels R."/>
            <person name="Freedman E."/>
            <person name="Gellesch M."/>
            <person name="Goldberg J."/>
            <person name="Griggs A."/>
            <person name="Gujja S."/>
            <person name="Heilman E.R."/>
            <person name="Heiman D.I."/>
            <person name="Hepburn T.A."/>
            <person name="Howarth C."/>
            <person name="Jen D."/>
            <person name="Larson L."/>
            <person name="Lewis B."/>
            <person name="Mehta T."/>
            <person name="Park D."/>
            <person name="Pearson M."/>
            <person name="Richards J."/>
            <person name="Roberts A."/>
            <person name="Saif S."/>
            <person name="Shea T.D."/>
            <person name="Shenoy N."/>
            <person name="Sisk P."/>
            <person name="Stolte C."/>
            <person name="Sykes S.N."/>
            <person name="Thomson T."/>
            <person name="Walk T."/>
            <person name="White J."/>
            <person name="Yandava C."/>
            <person name="Straight P."/>
            <person name="Clardy J."/>
            <person name="Hung D."/>
            <person name="Kolter R."/>
            <person name="Mekalanos J."/>
            <person name="Walker S."/>
            <person name="Walsh C.T."/>
            <person name="Wieland-Brown L.C."/>
            <person name="Haas B."/>
            <person name="Nusbaum C."/>
            <person name="Birren B."/>
        </authorList>
    </citation>
    <scope>NUCLEOTIDE SEQUENCE [LARGE SCALE GENOMIC DNA]</scope>
    <source>
        <strain evidence="9">ATCC 29083</strain>
    </source>
</reference>
<dbReference type="OrthoDB" id="9804819at2"/>
<evidence type="ECO:0000259" key="8">
    <source>
        <dbReference type="PROSITE" id="PS50893"/>
    </source>
</evidence>
<dbReference type="Pfam" id="PF00005">
    <property type="entry name" value="ABC_tran"/>
    <property type="match status" value="1"/>
</dbReference>
<dbReference type="HOGENOM" id="CLU_000604_1_2_11"/>
<protein>
    <submittedName>
        <fullName evidence="9">Nodulation ABC transporter NodI</fullName>
    </submittedName>
</protein>
<keyword evidence="10" id="KW-1185">Reference proteome</keyword>
<keyword evidence="5" id="KW-0067">ATP-binding</keyword>
<evidence type="ECO:0000256" key="5">
    <source>
        <dbReference type="ARBA" id="ARBA00022840"/>
    </source>
</evidence>
<evidence type="ECO:0000313" key="9">
    <source>
        <dbReference type="EMBL" id="EDY59677.2"/>
    </source>
</evidence>
<feature type="domain" description="ABC transporter" evidence="8">
    <location>
        <begin position="2"/>
        <end position="232"/>
    </location>
</feature>
<evidence type="ECO:0000313" key="10">
    <source>
        <dbReference type="Proteomes" id="UP000002785"/>
    </source>
</evidence>
<keyword evidence="6" id="KW-0046">Antibiotic resistance</keyword>
<dbReference type="InterPro" id="IPR027417">
    <property type="entry name" value="P-loop_NTPase"/>
</dbReference>
<dbReference type="AlphaFoldDB" id="B5I3M2"/>
<sequence>MLDVQDLHKRWGVVHALAGFDLAVASGEICGLMGHNGAGKTTFARVCAGLERPDRGRVVIDGIDLATAPGRARARVGLAPQEIALYPTVTLRRNLEFHGGLAGLRGKALRNAVEEITTAVELSGQLDQIVEHLSGGQQRRAQAATALLHRPAVMLLDEPTVGADPVTRQALLALVRARADEGAAVVYTTHYLPELEDLDATLAVAEAGRVLARGGRRELLAGLPGRIGIAFAGRAPDRLAERADETTADGGLWFTAARPAETLARLLGELGAEADRVRTVQISEPTLDDLYQHLLGAGRTADLPDRSGAELRDDPSPEEATHSHGH</sequence>
<keyword evidence="4" id="KW-0547">Nucleotide-binding</keyword>
<evidence type="ECO:0000256" key="2">
    <source>
        <dbReference type="ARBA" id="ARBA00005417"/>
    </source>
</evidence>
<dbReference type="SMART" id="SM00382">
    <property type="entry name" value="AAA"/>
    <property type="match status" value="1"/>
</dbReference>
<comment type="subcellular location">
    <subcellularLocation>
        <location evidence="1">Cell membrane</location>
        <topology evidence="1">Peripheral membrane protein</topology>
    </subcellularLocation>
</comment>
<dbReference type="GO" id="GO:0005886">
    <property type="term" value="C:plasma membrane"/>
    <property type="evidence" value="ECO:0007669"/>
    <property type="project" value="UniProtKB-SubCell"/>
</dbReference>
<name>B5I3M2_STRX2</name>
<feature type="region of interest" description="Disordered" evidence="7">
    <location>
        <begin position="298"/>
        <end position="326"/>
    </location>
</feature>
<dbReference type="GO" id="GO:0016887">
    <property type="term" value="F:ATP hydrolysis activity"/>
    <property type="evidence" value="ECO:0007669"/>
    <property type="project" value="InterPro"/>
</dbReference>
<dbReference type="PANTHER" id="PTHR42711">
    <property type="entry name" value="ABC TRANSPORTER ATP-BINDING PROTEIN"/>
    <property type="match status" value="1"/>
</dbReference>
<feature type="compositionally biased region" description="Basic and acidic residues" evidence="7">
    <location>
        <begin position="302"/>
        <end position="326"/>
    </location>
</feature>
<dbReference type="PANTHER" id="PTHR42711:SF5">
    <property type="entry name" value="ABC TRANSPORTER ATP-BINDING PROTEIN NATA"/>
    <property type="match status" value="1"/>
</dbReference>
<dbReference type="EMBL" id="CM000951">
    <property type="protein sequence ID" value="EDY59677.2"/>
    <property type="molecule type" value="Genomic_DNA"/>
</dbReference>
<gene>
    <name evidence="9" type="ORF">SSEG_09941</name>
</gene>
<proteinExistence type="inferred from homology"/>
<dbReference type="InterPro" id="IPR003439">
    <property type="entry name" value="ABC_transporter-like_ATP-bd"/>
</dbReference>
<organism evidence="9 10">
    <name type="scientific">Streptomyces sviceus (strain ATCC 29083 / DSM 924 / JCM 4929 / NBRC 13980 / NCIMB 11184 / NRRL 5439 / UC 5370)</name>
    <dbReference type="NCBI Taxonomy" id="463191"/>
    <lineage>
        <taxon>Bacteria</taxon>
        <taxon>Bacillati</taxon>
        <taxon>Actinomycetota</taxon>
        <taxon>Actinomycetes</taxon>
        <taxon>Kitasatosporales</taxon>
        <taxon>Streptomycetaceae</taxon>
        <taxon>Streptomyces</taxon>
    </lineage>
</organism>